<reference evidence="1 2" key="1">
    <citation type="submission" date="2019-03" db="EMBL/GenBank/DDBJ databases">
        <title>Sequencing the genomes of 1000 actinobacteria strains.</title>
        <authorList>
            <person name="Klenk H.-P."/>
        </authorList>
    </citation>
    <scope>NUCLEOTIDE SEQUENCE [LARGE SCALE GENOMIC DNA]</scope>
    <source>
        <strain evidence="1 2">DSM 44969</strain>
    </source>
</reference>
<dbReference type="EMBL" id="SMFZ01000001">
    <property type="protein sequence ID" value="TCK24770.1"/>
    <property type="molecule type" value="Genomic_DNA"/>
</dbReference>
<evidence type="ECO:0000313" key="1">
    <source>
        <dbReference type="EMBL" id="TCK24770.1"/>
    </source>
</evidence>
<dbReference type="AlphaFoldDB" id="A0A4R1HVM3"/>
<accession>A0A4R1HVM3</accession>
<sequence length="72" mass="7746">MLRVDQKRRGLAGADFVAHLDGREVASWHVGVNWTGGRRPQEVTVDGERCELRIDGRERFGQAAAGAAAAGS</sequence>
<evidence type="ECO:0000313" key="2">
    <source>
        <dbReference type="Proteomes" id="UP000295560"/>
    </source>
</evidence>
<dbReference type="RefSeq" id="WP_132421176.1">
    <property type="nucleotide sequence ID" value="NZ_SMFZ01000001.1"/>
</dbReference>
<comment type="caution">
    <text evidence="1">The sequence shown here is derived from an EMBL/GenBank/DDBJ whole genome shotgun (WGS) entry which is preliminary data.</text>
</comment>
<organism evidence="1 2">
    <name type="scientific">Pseudonocardia endophytica</name>
    <dbReference type="NCBI Taxonomy" id="401976"/>
    <lineage>
        <taxon>Bacteria</taxon>
        <taxon>Bacillati</taxon>
        <taxon>Actinomycetota</taxon>
        <taxon>Actinomycetes</taxon>
        <taxon>Pseudonocardiales</taxon>
        <taxon>Pseudonocardiaceae</taxon>
        <taxon>Pseudonocardia</taxon>
    </lineage>
</organism>
<protein>
    <submittedName>
        <fullName evidence="1">Uncharacterized protein</fullName>
    </submittedName>
</protein>
<proteinExistence type="predicted"/>
<name>A0A4R1HVM3_PSEEN</name>
<dbReference type="Proteomes" id="UP000295560">
    <property type="component" value="Unassembled WGS sequence"/>
</dbReference>
<keyword evidence="2" id="KW-1185">Reference proteome</keyword>
<gene>
    <name evidence="1" type="ORF">EV378_0563</name>
</gene>